<reference evidence="8 9" key="1">
    <citation type="submission" date="2016-10" db="EMBL/GenBank/DDBJ databases">
        <title>Genome sequence of a sulfur-reducing bacterium Desulfurobacterium indicum K6013.</title>
        <authorList>
            <person name="Cao J."/>
            <person name="Shao Z."/>
            <person name="Alain K."/>
            <person name="Jebbar M."/>
        </authorList>
    </citation>
    <scope>NUCLEOTIDE SEQUENCE [LARGE SCALE GENOMIC DNA]</scope>
    <source>
        <strain evidence="8 9">K6013</strain>
    </source>
</reference>
<dbReference type="AlphaFoldDB" id="A0A1R1MJ58"/>
<evidence type="ECO:0000256" key="6">
    <source>
        <dbReference type="ARBA" id="ARBA00023136"/>
    </source>
</evidence>
<evidence type="ECO:0000256" key="2">
    <source>
        <dbReference type="ARBA" id="ARBA00022448"/>
    </source>
</evidence>
<evidence type="ECO:0000313" key="8">
    <source>
        <dbReference type="EMBL" id="OMH39845.1"/>
    </source>
</evidence>
<dbReference type="GO" id="GO:0000041">
    <property type="term" value="P:transition metal ion transport"/>
    <property type="evidence" value="ECO:0007669"/>
    <property type="project" value="InterPro"/>
</dbReference>
<dbReference type="PANTHER" id="PTHR34229:SF1">
    <property type="entry name" value="METAL TRANSPORT PROTEIN HI_1621-RELATED"/>
    <property type="match status" value="1"/>
</dbReference>
<feature type="transmembrane region" description="Helical" evidence="7">
    <location>
        <begin position="130"/>
        <end position="154"/>
    </location>
</feature>
<dbReference type="NCBIfam" id="NF004905">
    <property type="entry name" value="PRK06265.1-5"/>
    <property type="match status" value="1"/>
</dbReference>
<dbReference type="EMBL" id="MOEN01000048">
    <property type="protein sequence ID" value="OMH39845.1"/>
    <property type="molecule type" value="Genomic_DNA"/>
</dbReference>
<evidence type="ECO:0000256" key="4">
    <source>
        <dbReference type="ARBA" id="ARBA00022692"/>
    </source>
</evidence>
<dbReference type="Pfam" id="PF01891">
    <property type="entry name" value="CbiM"/>
    <property type="match status" value="1"/>
</dbReference>
<feature type="transmembrane region" description="Helical" evidence="7">
    <location>
        <begin position="68"/>
        <end position="91"/>
    </location>
</feature>
<dbReference type="NCBIfam" id="NF004904">
    <property type="entry name" value="PRK06265.1-4"/>
    <property type="match status" value="1"/>
</dbReference>
<keyword evidence="5 7" id="KW-1133">Transmembrane helix</keyword>
<keyword evidence="3" id="KW-1003">Cell membrane</keyword>
<feature type="transmembrane region" description="Helical" evidence="7">
    <location>
        <begin position="7"/>
        <end position="26"/>
    </location>
</feature>
<feature type="transmembrane region" description="Helical" evidence="7">
    <location>
        <begin position="38"/>
        <end position="56"/>
    </location>
</feature>
<gene>
    <name evidence="8" type="ORF">BLW93_08420</name>
</gene>
<dbReference type="InterPro" id="IPR002751">
    <property type="entry name" value="CbiM/NikMN"/>
</dbReference>
<evidence type="ECO:0000256" key="1">
    <source>
        <dbReference type="ARBA" id="ARBA00004651"/>
    </source>
</evidence>
<comment type="caution">
    <text evidence="8">The sequence shown here is derived from an EMBL/GenBank/DDBJ whole genome shotgun (WGS) entry which is preliminary data.</text>
</comment>
<dbReference type="Proteomes" id="UP000187408">
    <property type="component" value="Unassembled WGS sequence"/>
</dbReference>
<dbReference type="STRING" id="1914305.BLW93_08420"/>
<sequence>MHISEGVLPGWMLLTGWGLTAIGTAIGLKQLDNKKIPAAALLAAAFFVASLIHVPIGPTSVHLILNGLVGLLTGWGTFPILLVGLFLQAILFQFGGITVLGVNTFNMAFPAIIAYYLCRRLLKSNKNFTIALAGVIAAFVSIMGAGILVATELYLTGQQFKSAAELVLLAHIPVAIIESIINIFVLLFIKKSMPELLGGKE</sequence>
<keyword evidence="6 7" id="KW-0472">Membrane</keyword>
<comment type="subcellular location">
    <subcellularLocation>
        <location evidence="1">Cell membrane</location>
        <topology evidence="1">Multi-pass membrane protein</topology>
    </subcellularLocation>
</comment>
<protein>
    <submittedName>
        <fullName evidence="8">Cobalamin biosynthesis protein CbiM</fullName>
    </submittedName>
</protein>
<evidence type="ECO:0000256" key="5">
    <source>
        <dbReference type="ARBA" id="ARBA00022989"/>
    </source>
</evidence>
<organism evidence="8 9">
    <name type="scientific">Desulfurobacterium indicum</name>
    <dbReference type="NCBI Taxonomy" id="1914305"/>
    <lineage>
        <taxon>Bacteria</taxon>
        <taxon>Pseudomonadati</taxon>
        <taxon>Aquificota</taxon>
        <taxon>Aquificia</taxon>
        <taxon>Desulfurobacteriales</taxon>
        <taxon>Desulfurobacteriaceae</taxon>
        <taxon>Desulfurobacterium</taxon>
    </lineage>
</organism>
<dbReference type="PANTHER" id="PTHR34229">
    <property type="entry name" value="METAL TRANSPORT PROTEIN HI_1621-RELATED"/>
    <property type="match status" value="1"/>
</dbReference>
<dbReference type="Gene3D" id="1.10.1760.20">
    <property type="match status" value="1"/>
</dbReference>
<evidence type="ECO:0000313" key="9">
    <source>
        <dbReference type="Proteomes" id="UP000187408"/>
    </source>
</evidence>
<dbReference type="RefSeq" id="WP_076713641.1">
    <property type="nucleotide sequence ID" value="NZ_MOEN01000048.1"/>
</dbReference>
<keyword evidence="4 7" id="KW-0812">Transmembrane</keyword>
<feature type="transmembrane region" description="Helical" evidence="7">
    <location>
        <begin position="97"/>
        <end position="118"/>
    </location>
</feature>
<evidence type="ECO:0000256" key="3">
    <source>
        <dbReference type="ARBA" id="ARBA00022475"/>
    </source>
</evidence>
<dbReference type="GO" id="GO:0005886">
    <property type="term" value="C:plasma membrane"/>
    <property type="evidence" value="ECO:0007669"/>
    <property type="project" value="UniProtKB-SubCell"/>
</dbReference>
<accession>A0A1R1MJ58</accession>
<keyword evidence="2" id="KW-0813">Transport</keyword>
<name>A0A1R1MJ58_9BACT</name>
<feature type="transmembrane region" description="Helical" evidence="7">
    <location>
        <begin position="166"/>
        <end position="189"/>
    </location>
</feature>
<evidence type="ECO:0000256" key="7">
    <source>
        <dbReference type="SAM" id="Phobius"/>
    </source>
</evidence>
<dbReference type="OrthoDB" id="9809846at2"/>
<proteinExistence type="predicted"/>
<keyword evidence="9" id="KW-1185">Reference proteome</keyword>